<keyword evidence="2" id="KW-1185">Reference proteome</keyword>
<comment type="caution">
    <text evidence="1">The sequence shown here is derived from an EMBL/GenBank/DDBJ whole genome shotgun (WGS) entry which is preliminary data.</text>
</comment>
<reference evidence="1 2" key="1">
    <citation type="journal article" date="2018" name="Nat. Genet.">
        <title>The Rosa genome provides new insights in the design of modern roses.</title>
        <authorList>
            <person name="Bendahmane M."/>
        </authorList>
    </citation>
    <scope>NUCLEOTIDE SEQUENCE [LARGE SCALE GENOMIC DNA]</scope>
    <source>
        <strain evidence="2">cv. Old Blush</strain>
    </source>
</reference>
<protein>
    <submittedName>
        <fullName evidence="1">Uncharacterized protein</fullName>
    </submittedName>
</protein>
<sequence length="122" mass="14014">MDPCSMLVLIGSLFLSDRRELLRYVMIRFQYFWRECKTSSPTPAPQLASEPLHYNHRSLHRNLSVDSSRSFGTVTESLVISFRLAPLSFLLLTIVYHGISVLSCYVQFSSVHVESIVELVEF</sequence>
<dbReference type="Gramene" id="PRQ41192">
    <property type="protein sequence ID" value="PRQ41192"/>
    <property type="gene ID" value="RchiOBHm_Chr4g0444221"/>
</dbReference>
<dbReference type="EMBL" id="PDCK01000042">
    <property type="protein sequence ID" value="PRQ41192.1"/>
    <property type="molecule type" value="Genomic_DNA"/>
</dbReference>
<dbReference type="Proteomes" id="UP000238479">
    <property type="component" value="Chromosome 4"/>
</dbReference>
<evidence type="ECO:0000313" key="1">
    <source>
        <dbReference type="EMBL" id="PRQ41192.1"/>
    </source>
</evidence>
<name>A0A2P6R421_ROSCH</name>
<dbReference type="AlphaFoldDB" id="A0A2P6R421"/>
<evidence type="ECO:0000313" key="2">
    <source>
        <dbReference type="Proteomes" id="UP000238479"/>
    </source>
</evidence>
<gene>
    <name evidence="1" type="ORF">RchiOBHm_Chr4g0444221</name>
</gene>
<accession>A0A2P6R421</accession>
<organism evidence="1 2">
    <name type="scientific">Rosa chinensis</name>
    <name type="common">China rose</name>
    <dbReference type="NCBI Taxonomy" id="74649"/>
    <lineage>
        <taxon>Eukaryota</taxon>
        <taxon>Viridiplantae</taxon>
        <taxon>Streptophyta</taxon>
        <taxon>Embryophyta</taxon>
        <taxon>Tracheophyta</taxon>
        <taxon>Spermatophyta</taxon>
        <taxon>Magnoliopsida</taxon>
        <taxon>eudicotyledons</taxon>
        <taxon>Gunneridae</taxon>
        <taxon>Pentapetalae</taxon>
        <taxon>rosids</taxon>
        <taxon>fabids</taxon>
        <taxon>Rosales</taxon>
        <taxon>Rosaceae</taxon>
        <taxon>Rosoideae</taxon>
        <taxon>Rosoideae incertae sedis</taxon>
        <taxon>Rosa</taxon>
    </lineage>
</organism>
<proteinExistence type="predicted"/>